<dbReference type="RefSeq" id="WP_173223514.1">
    <property type="nucleotide sequence ID" value="NZ_CP048104.1"/>
</dbReference>
<keyword evidence="3" id="KW-0808">Transferase</keyword>
<evidence type="ECO:0000313" key="3">
    <source>
        <dbReference type="EMBL" id="QKG85141.1"/>
    </source>
</evidence>
<accession>A0A7D3YAU7</accession>
<gene>
    <name evidence="3" type="ORF">GXN76_12120</name>
</gene>
<dbReference type="PROSITE" id="PS01148">
    <property type="entry name" value="UPF0033"/>
    <property type="match status" value="1"/>
</dbReference>
<dbReference type="CDD" id="cd00291">
    <property type="entry name" value="SirA_YedF_YeeD"/>
    <property type="match status" value="1"/>
</dbReference>
<evidence type="ECO:0000256" key="1">
    <source>
        <dbReference type="ARBA" id="ARBA00008984"/>
    </source>
</evidence>
<comment type="similarity">
    <text evidence="1">Belongs to the sulfur carrier protein TusA family.</text>
</comment>
<dbReference type="KEGG" id="kpul:GXN76_12120"/>
<evidence type="ECO:0000259" key="2">
    <source>
        <dbReference type="PROSITE" id="PS01148"/>
    </source>
</evidence>
<dbReference type="PANTHER" id="PTHR33279">
    <property type="entry name" value="SULFUR CARRIER PROTEIN YEDF-RELATED"/>
    <property type="match status" value="1"/>
</dbReference>
<sequence>MKVDLTIDARGLSCPMPIVRAKKGIDQLESGQVMKVQSTDKGSLQDFQAWVKRTNNELLEHNEEDGVYTYYVKKG</sequence>
<dbReference type="GO" id="GO:0016740">
    <property type="term" value="F:transferase activity"/>
    <property type="evidence" value="ECO:0007669"/>
    <property type="project" value="UniProtKB-KW"/>
</dbReference>
<reference evidence="3 4" key="1">
    <citation type="submission" date="2020-01" db="EMBL/GenBank/DDBJ databases">
        <authorList>
            <person name="Gulvik C.A."/>
            <person name="Batra D.G."/>
        </authorList>
    </citation>
    <scope>NUCLEOTIDE SEQUENCE [LARGE SCALE GENOMIC DNA]</scope>
    <source>
        <strain evidence="3 4">W9323</strain>
    </source>
</reference>
<feature type="domain" description="UPF0033" evidence="2">
    <location>
        <begin position="7"/>
        <end position="31"/>
    </location>
</feature>
<dbReference type="EMBL" id="CP048104">
    <property type="protein sequence ID" value="QKG85141.1"/>
    <property type="molecule type" value="Genomic_DNA"/>
</dbReference>
<dbReference type="Proteomes" id="UP000503088">
    <property type="component" value="Chromosome"/>
</dbReference>
<dbReference type="PANTHER" id="PTHR33279:SF6">
    <property type="entry name" value="SULFUR CARRIER PROTEIN YEDF-RELATED"/>
    <property type="match status" value="1"/>
</dbReference>
<proteinExistence type="inferred from homology"/>
<organism evidence="3 4">
    <name type="scientific">Kroppenstedtia pulmonis</name>
    <dbReference type="NCBI Taxonomy" id="1380685"/>
    <lineage>
        <taxon>Bacteria</taxon>
        <taxon>Bacillati</taxon>
        <taxon>Bacillota</taxon>
        <taxon>Bacilli</taxon>
        <taxon>Bacillales</taxon>
        <taxon>Thermoactinomycetaceae</taxon>
        <taxon>Kroppenstedtia</taxon>
    </lineage>
</organism>
<dbReference type="InterPro" id="IPR001455">
    <property type="entry name" value="TusA-like"/>
</dbReference>
<evidence type="ECO:0000313" key="4">
    <source>
        <dbReference type="Proteomes" id="UP000503088"/>
    </source>
</evidence>
<dbReference type="SUPFAM" id="SSF64307">
    <property type="entry name" value="SirA-like"/>
    <property type="match status" value="1"/>
</dbReference>
<keyword evidence="4" id="KW-1185">Reference proteome</keyword>
<protein>
    <submittedName>
        <fullName evidence="3">Sulfurtransferase TusA family protein</fullName>
    </submittedName>
</protein>
<dbReference type="InterPro" id="IPR036868">
    <property type="entry name" value="TusA-like_sf"/>
</dbReference>
<dbReference type="AlphaFoldDB" id="A0A7D3YAU7"/>
<dbReference type="Gene3D" id="3.30.110.40">
    <property type="entry name" value="TusA-like domain"/>
    <property type="match status" value="1"/>
</dbReference>
<dbReference type="Pfam" id="PF01206">
    <property type="entry name" value="TusA"/>
    <property type="match status" value="1"/>
</dbReference>
<name>A0A7D3YAU7_9BACL</name>